<dbReference type="AlphaFoldDB" id="L8GT89"/>
<dbReference type="PANTHER" id="PTHR44167">
    <property type="entry name" value="OVARIAN-SPECIFIC SERINE/THREONINE-PROTEIN KINASE LOK-RELATED"/>
    <property type="match status" value="1"/>
</dbReference>
<dbReference type="GO" id="GO:0005524">
    <property type="term" value="F:ATP binding"/>
    <property type="evidence" value="ECO:0007669"/>
    <property type="project" value="InterPro"/>
</dbReference>
<dbReference type="KEGG" id="acan:ACA1_179170"/>
<reference evidence="2 3" key="1">
    <citation type="journal article" date="2013" name="Genome Biol.">
        <title>Genome of Acanthamoeba castellanii highlights extensive lateral gene transfer and early evolution of tyrosine kinase signaling.</title>
        <authorList>
            <person name="Clarke M."/>
            <person name="Lohan A.J."/>
            <person name="Liu B."/>
            <person name="Lagkouvardos I."/>
            <person name="Roy S."/>
            <person name="Zafar N."/>
            <person name="Bertelli C."/>
            <person name="Schilde C."/>
            <person name="Kianianmomeni A."/>
            <person name="Burglin T.R."/>
            <person name="Frech C."/>
            <person name="Turcotte B."/>
            <person name="Kopec K.O."/>
            <person name="Synnott J.M."/>
            <person name="Choo C."/>
            <person name="Paponov I."/>
            <person name="Finkler A."/>
            <person name="Soon Heng Tan C."/>
            <person name="Hutchins A.P."/>
            <person name="Weinmeier T."/>
            <person name="Rattei T."/>
            <person name="Chu J.S."/>
            <person name="Gimenez G."/>
            <person name="Irimia M."/>
            <person name="Rigden D.J."/>
            <person name="Fitzpatrick D.A."/>
            <person name="Lorenzo-Morales J."/>
            <person name="Bateman A."/>
            <person name="Chiu C.H."/>
            <person name="Tang P."/>
            <person name="Hegemann P."/>
            <person name="Fromm H."/>
            <person name="Raoult D."/>
            <person name="Greub G."/>
            <person name="Miranda-Saavedra D."/>
            <person name="Chen N."/>
            <person name="Nash P."/>
            <person name="Ginger M.L."/>
            <person name="Horn M."/>
            <person name="Schaap P."/>
            <person name="Caler L."/>
            <person name="Loftus B."/>
        </authorList>
    </citation>
    <scope>NUCLEOTIDE SEQUENCE [LARGE SCALE GENOMIC DNA]</scope>
    <source>
        <strain evidence="2 3">Neff</strain>
    </source>
</reference>
<dbReference type="GO" id="GO:0044773">
    <property type="term" value="P:mitotic DNA damage checkpoint signaling"/>
    <property type="evidence" value="ECO:0007669"/>
    <property type="project" value="TreeGrafter"/>
</dbReference>
<dbReference type="PROSITE" id="PS50011">
    <property type="entry name" value="PROTEIN_KINASE_DOM"/>
    <property type="match status" value="1"/>
</dbReference>
<evidence type="ECO:0000259" key="1">
    <source>
        <dbReference type="PROSITE" id="PS50011"/>
    </source>
</evidence>
<dbReference type="Pfam" id="PF00069">
    <property type="entry name" value="Pkinase"/>
    <property type="match status" value="1"/>
</dbReference>
<dbReference type="InterPro" id="IPR000719">
    <property type="entry name" value="Prot_kinase_dom"/>
</dbReference>
<dbReference type="PANTHER" id="PTHR44167:SF18">
    <property type="entry name" value="PROTEIN KINASE DOMAIN-CONTAINING PROTEIN"/>
    <property type="match status" value="1"/>
</dbReference>
<dbReference type="VEuPathDB" id="AmoebaDB:ACA1_179170"/>
<sequence>MLASTTDSNEVVVKLIDFEFAYQYGGDETYLDTGCYTSGYMPLECQRLDFAGTRAVVKNTPRGALDMFAAGIIMLALLAGDDIGSESQRDTRAIVVLLEELMTDTSKYKTHRQRLARFVGFLNELGYYGSECAAGEWQRGPLNQDMNGEALDLLHRLTCRSVDARLTAAQALDHPFLTKSWEN</sequence>
<dbReference type="GO" id="GO:0004674">
    <property type="term" value="F:protein serine/threonine kinase activity"/>
    <property type="evidence" value="ECO:0007669"/>
    <property type="project" value="TreeGrafter"/>
</dbReference>
<gene>
    <name evidence="2" type="ORF">ACA1_179170</name>
</gene>
<name>L8GT89_ACACF</name>
<dbReference type="InterPro" id="IPR011009">
    <property type="entry name" value="Kinase-like_dom_sf"/>
</dbReference>
<dbReference type="EMBL" id="KB008006">
    <property type="protein sequence ID" value="ELR16215.1"/>
    <property type="molecule type" value="Genomic_DNA"/>
</dbReference>
<evidence type="ECO:0000313" key="3">
    <source>
        <dbReference type="Proteomes" id="UP000011083"/>
    </source>
</evidence>
<dbReference type="GeneID" id="14916847"/>
<organism evidence="2 3">
    <name type="scientific">Acanthamoeba castellanii (strain ATCC 30010 / Neff)</name>
    <dbReference type="NCBI Taxonomy" id="1257118"/>
    <lineage>
        <taxon>Eukaryota</taxon>
        <taxon>Amoebozoa</taxon>
        <taxon>Discosea</taxon>
        <taxon>Longamoebia</taxon>
        <taxon>Centramoebida</taxon>
        <taxon>Acanthamoebidae</taxon>
        <taxon>Acanthamoeba</taxon>
    </lineage>
</organism>
<evidence type="ECO:0000313" key="2">
    <source>
        <dbReference type="EMBL" id="ELR16215.1"/>
    </source>
</evidence>
<dbReference type="SUPFAM" id="SSF56112">
    <property type="entry name" value="Protein kinase-like (PK-like)"/>
    <property type="match status" value="1"/>
</dbReference>
<dbReference type="Proteomes" id="UP000011083">
    <property type="component" value="Unassembled WGS sequence"/>
</dbReference>
<protein>
    <recommendedName>
        <fullName evidence="1">Protein kinase domain-containing protein</fullName>
    </recommendedName>
</protein>
<dbReference type="RefSeq" id="XP_004338228.1">
    <property type="nucleotide sequence ID" value="XM_004338180.1"/>
</dbReference>
<keyword evidence="3" id="KW-1185">Reference proteome</keyword>
<dbReference type="GO" id="GO:0005634">
    <property type="term" value="C:nucleus"/>
    <property type="evidence" value="ECO:0007669"/>
    <property type="project" value="TreeGrafter"/>
</dbReference>
<dbReference type="Gene3D" id="1.10.510.10">
    <property type="entry name" value="Transferase(Phosphotransferase) domain 1"/>
    <property type="match status" value="1"/>
</dbReference>
<dbReference type="GO" id="GO:0005737">
    <property type="term" value="C:cytoplasm"/>
    <property type="evidence" value="ECO:0007669"/>
    <property type="project" value="TreeGrafter"/>
</dbReference>
<proteinExistence type="predicted"/>
<accession>L8GT89</accession>
<feature type="domain" description="Protein kinase" evidence="1">
    <location>
        <begin position="1"/>
        <end position="177"/>
    </location>
</feature>